<proteinExistence type="predicted"/>
<gene>
    <name evidence="2" type="ORF">EFL26_02065</name>
</gene>
<feature type="transmembrane region" description="Helical" evidence="1">
    <location>
        <begin position="40"/>
        <end position="58"/>
    </location>
</feature>
<comment type="caution">
    <text evidence="2">The sequence shown here is derived from an EMBL/GenBank/DDBJ whole genome shotgun (WGS) entry which is preliminary data.</text>
</comment>
<keyword evidence="1" id="KW-0812">Transmembrane</keyword>
<dbReference type="OrthoDB" id="7064004at2"/>
<keyword evidence="1" id="KW-0472">Membrane</keyword>
<dbReference type="InterPro" id="IPR021362">
    <property type="entry name" value="DUF2834"/>
</dbReference>
<evidence type="ECO:0000256" key="1">
    <source>
        <dbReference type="SAM" id="Phobius"/>
    </source>
</evidence>
<keyword evidence="1" id="KW-1133">Transmembrane helix</keyword>
<evidence type="ECO:0000313" key="2">
    <source>
        <dbReference type="EMBL" id="RNM17168.1"/>
    </source>
</evidence>
<feature type="transmembrane region" description="Helical" evidence="1">
    <location>
        <begin position="124"/>
        <end position="144"/>
    </location>
</feature>
<reference evidence="2 3" key="1">
    <citation type="submission" date="2018-11" db="EMBL/GenBank/DDBJ databases">
        <authorList>
            <person name="Li F."/>
        </authorList>
    </citation>
    <scope>NUCLEOTIDE SEQUENCE [LARGE SCALE GENOMIC DNA]</scope>
    <source>
        <strain evidence="2 3">Gsoil 818</strain>
    </source>
</reference>
<dbReference type="AlphaFoldDB" id="A0A3N0GYJ3"/>
<protein>
    <submittedName>
        <fullName evidence="2">DUF2834 domain-containing protein</fullName>
    </submittedName>
</protein>
<dbReference type="Proteomes" id="UP000279994">
    <property type="component" value="Unassembled WGS sequence"/>
</dbReference>
<name>A0A3N0GYJ3_9ACTN</name>
<dbReference type="Pfam" id="PF11196">
    <property type="entry name" value="DUF2834"/>
    <property type="match status" value="1"/>
</dbReference>
<dbReference type="RefSeq" id="WP_123221237.1">
    <property type="nucleotide sequence ID" value="NZ_RJSF01000004.1"/>
</dbReference>
<dbReference type="EMBL" id="RJSF01000004">
    <property type="protein sequence ID" value="RNM17168.1"/>
    <property type="molecule type" value="Genomic_DNA"/>
</dbReference>
<evidence type="ECO:0000313" key="3">
    <source>
        <dbReference type="Proteomes" id="UP000279994"/>
    </source>
</evidence>
<organism evidence="2 3">
    <name type="scientific">Nocardioides pocheonensis</name>
    <dbReference type="NCBI Taxonomy" id="661485"/>
    <lineage>
        <taxon>Bacteria</taxon>
        <taxon>Bacillati</taxon>
        <taxon>Actinomycetota</taxon>
        <taxon>Actinomycetes</taxon>
        <taxon>Propionibacteriales</taxon>
        <taxon>Nocardioidaceae</taxon>
        <taxon>Nocardioides</taxon>
    </lineage>
</organism>
<keyword evidence="3" id="KW-1185">Reference proteome</keyword>
<sequence>MLSLLVHALLGVGVVVWVVRSNPAIFRRPASGPLLSPLEAVLYAVGIASIGIGWYFNIRFVTENTDGWLTNPFVGDGSWQQYMQLMFANPAAGSASGDFITSNVVLLPLATIIGGRRLGIRRPWLFFVVTLFASFTFGWALYLATAERHRRLHGKPSPAVAAPATLSP</sequence>
<accession>A0A3N0GYJ3</accession>